<dbReference type="SMART" id="SM00066">
    <property type="entry name" value="GAL4"/>
    <property type="match status" value="2"/>
</dbReference>
<sequence length="778" mass="87629">MAGCLTCRQRKVKCDGRQDLCQRCEKLGLSCNWTGSPRNVEETAASSNPELTQAGYKRIRISTACETCRKKKLKCDALHPCTFCVRRKLDCQYVTAGRRRRETTIQTSIVLAGLDSERSSVQNTGNTSSTVFDATGFRNAQTNNHPQSLVSPRTASTFNPRLDDAEQEELDQTTPIDVSATGGTVSGDSRQAPSGQDLLPYLDSFLENVHPICCNNFLHGGILCEALDRAPPLLVLAICGSSAKFIKTSSDVKGQKWIDDAKTLIFRSLDRISTLTISAIQFVALHEMHQGDYTSAWNLTSIATRMALQLKLHEISPNSQGPGTFLQQECRRRLMWSVLVSDLLFNCDKVCIDEALVEDLPLPCNLWSFTQGLPCKTLTLRQLRSHVPDGPIKQSSNHCSYLINILVIRRRILRYIRHVKDYEGKLPWLPGSHFQALCDELDVWRQNLPPNYAFLERHMFTFRISRHLDIFLMIHAWYHQSRCLLFGAWMPGHPENIINSVNIQAPAAFLQDCTDQCLSHARDITSLIQKVLKVESDHLFRDPWFGLCIWDSTIALLASLQQSGIDASYKDGIAELLKLNLKALVLSRSKIALAGKIHEHTCARIRKHGLAKLVGVDAESNSSISFDIEHVNDGEEMHRRYPFLSPMRAEDFPAWKNIYHVTNFGGSTAATRHSSPERRGPESNGDITQTSQEEPSYTDENSMQILYPWLVEDFQWQQNQQANIDPAAAAAITGMMHRFPTSATMDIGVEQTDFPHRTFMPSTSLNEIESFERGFNQQ</sequence>
<feature type="compositionally biased region" description="Polar residues" evidence="6">
    <location>
        <begin position="138"/>
        <end position="159"/>
    </location>
</feature>
<feature type="domain" description="Zn(2)-C6 fungal-type" evidence="7">
    <location>
        <begin position="64"/>
        <end position="93"/>
    </location>
</feature>
<dbReference type="GO" id="GO:0008270">
    <property type="term" value="F:zinc ion binding"/>
    <property type="evidence" value="ECO:0007669"/>
    <property type="project" value="InterPro"/>
</dbReference>
<dbReference type="GO" id="GO:0006351">
    <property type="term" value="P:DNA-templated transcription"/>
    <property type="evidence" value="ECO:0007669"/>
    <property type="project" value="InterPro"/>
</dbReference>
<dbReference type="STRING" id="576137.A0A1L7XG50"/>
<keyword evidence="2" id="KW-0479">Metal-binding</keyword>
<organism evidence="8 9">
    <name type="scientific">Phialocephala subalpina</name>
    <dbReference type="NCBI Taxonomy" id="576137"/>
    <lineage>
        <taxon>Eukaryota</taxon>
        <taxon>Fungi</taxon>
        <taxon>Dikarya</taxon>
        <taxon>Ascomycota</taxon>
        <taxon>Pezizomycotina</taxon>
        <taxon>Leotiomycetes</taxon>
        <taxon>Helotiales</taxon>
        <taxon>Mollisiaceae</taxon>
        <taxon>Phialocephala</taxon>
        <taxon>Phialocephala fortinii species complex</taxon>
    </lineage>
</organism>
<dbReference type="InterPro" id="IPR050815">
    <property type="entry name" value="TF_fung"/>
</dbReference>
<feature type="compositionally biased region" description="Polar residues" evidence="6">
    <location>
        <begin position="172"/>
        <end position="193"/>
    </location>
</feature>
<dbReference type="Gene3D" id="4.10.240.10">
    <property type="entry name" value="Zn(2)-C6 fungal-type DNA-binding domain"/>
    <property type="match status" value="2"/>
</dbReference>
<feature type="domain" description="Zn(2)-C6 fungal-type" evidence="7">
    <location>
        <begin position="3"/>
        <end position="33"/>
    </location>
</feature>
<dbReference type="GO" id="GO:0003677">
    <property type="term" value="F:DNA binding"/>
    <property type="evidence" value="ECO:0007669"/>
    <property type="project" value="InterPro"/>
</dbReference>
<protein>
    <recommendedName>
        <fullName evidence="7">Zn(2)-C6 fungal-type domain-containing protein</fullName>
    </recommendedName>
</protein>
<evidence type="ECO:0000256" key="5">
    <source>
        <dbReference type="ARBA" id="ARBA00023242"/>
    </source>
</evidence>
<comment type="subcellular location">
    <subcellularLocation>
        <location evidence="1">Nucleus</location>
    </subcellularLocation>
</comment>
<evidence type="ECO:0000256" key="1">
    <source>
        <dbReference type="ARBA" id="ARBA00004123"/>
    </source>
</evidence>
<dbReference type="Pfam" id="PF00172">
    <property type="entry name" value="Zn_clus"/>
    <property type="match status" value="2"/>
</dbReference>
<evidence type="ECO:0000259" key="7">
    <source>
        <dbReference type="PROSITE" id="PS50048"/>
    </source>
</evidence>
<dbReference type="InterPro" id="IPR036864">
    <property type="entry name" value="Zn2-C6_fun-type_DNA-bd_sf"/>
</dbReference>
<dbReference type="AlphaFoldDB" id="A0A1L7XG50"/>
<dbReference type="PANTHER" id="PTHR47338:SF7">
    <property type="entry name" value="ZN(II)2CYS6 TRANSCRIPTION FACTOR (EUROFUNG)"/>
    <property type="match status" value="1"/>
</dbReference>
<dbReference type="PANTHER" id="PTHR47338">
    <property type="entry name" value="ZN(II)2CYS6 TRANSCRIPTION FACTOR (EUROFUNG)-RELATED"/>
    <property type="match status" value="1"/>
</dbReference>
<keyword evidence="3" id="KW-0805">Transcription regulation</keyword>
<evidence type="ECO:0000256" key="3">
    <source>
        <dbReference type="ARBA" id="ARBA00023015"/>
    </source>
</evidence>
<dbReference type="GO" id="GO:0000981">
    <property type="term" value="F:DNA-binding transcription factor activity, RNA polymerase II-specific"/>
    <property type="evidence" value="ECO:0007669"/>
    <property type="project" value="InterPro"/>
</dbReference>
<keyword evidence="5" id="KW-0539">Nucleus</keyword>
<dbReference type="InterPro" id="IPR001138">
    <property type="entry name" value="Zn2Cys6_DnaBD"/>
</dbReference>
<feature type="region of interest" description="Disordered" evidence="6">
    <location>
        <begin position="138"/>
        <end position="193"/>
    </location>
</feature>
<dbReference type="SUPFAM" id="SSF57701">
    <property type="entry name" value="Zn2/Cys6 DNA-binding domain"/>
    <property type="match status" value="2"/>
</dbReference>
<dbReference type="PROSITE" id="PS50048">
    <property type="entry name" value="ZN2_CY6_FUNGAL_2"/>
    <property type="match status" value="2"/>
</dbReference>
<evidence type="ECO:0000313" key="9">
    <source>
        <dbReference type="Proteomes" id="UP000184330"/>
    </source>
</evidence>
<dbReference type="InterPro" id="IPR007219">
    <property type="entry name" value="XnlR_reg_dom"/>
</dbReference>
<evidence type="ECO:0000256" key="6">
    <source>
        <dbReference type="SAM" id="MobiDB-lite"/>
    </source>
</evidence>
<keyword evidence="9" id="KW-1185">Reference proteome</keyword>
<name>A0A1L7XG50_9HELO</name>
<dbReference type="PROSITE" id="PS00463">
    <property type="entry name" value="ZN2_CY6_FUNGAL_1"/>
    <property type="match status" value="1"/>
</dbReference>
<dbReference type="CDD" id="cd12148">
    <property type="entry name" value="fungal_TF_MHR"/>
    <property type="match status" value="1"/>
</dbReference>
<accession>A0A1L7XG50</accession>
<evidence type="ECO:0000256" key="4">
    <source>
        <dbReference type="ARBA" id="ARBA00023163"/>
    </source>
</evidence>
<reference evidence="8 9" key="1">
    <citation type="submission" date="2016-03" db="EMBL/GenBank/DDBJ databases">
        <authorList>
            <person name="Ploux O."/>
        </authorList>
    </citation>
    <scope>NUCLEOTIDE SEQUENCE [LARGE SCALE GENOMIC DNA]</scope>
    <source>
        <strain evidence="8 9">UAMH 11012</strain>
    </source>
</reference>
<gene>
    <name evidence="8" type="ORF">PAC_13912</name>
</gene>
<evidence type="ECO:0000256" key="2">
    <source>
        <dbReference type="ARBA" id="ARBA00022723"/>
    </source>
</evidence>
<feature type="compositionally biased region" description="Polar residues" evidence="6">
    <location>
        <begin position="685"/>
        <end position="699"/>
    </location>
</feature>
<dbReference type="GO" id="GO:0005634">
    <property type="term" value="C:nucleus"/>
    <property type="evidence" value="ECO:0007669"/>
    <property type="project" value="UniProtKB-SubCell"/>
</dbReference>
<feature type="region of interest" description="Disordered" evidence="6">
    <location>
        <begin position="667"/>
        <end position="699"/>
    </location>
</feature>
<dbReference type="CDD" id="cd00067">
    <property type="entry name" value="GAL4"/>
    <property type="match status" value="2"/>
</dbReference>
<evidence type="ECO:0000313" key="8">
    <source>
        <dbReference type="EMBL" id="CZR64015.1"/>
    </source>
</evidence>
<dbReference type="Proteomes" id="UP000184330">
    <property type="component" value="Unassembled WGS sequence"/>
</dbReference>
<dbReference type="OrthoDB" id="4685598at2759"/>
<dbReference type="EMBL" id="FJOG01000025">
    <property type="protein sequence ID" value="CZR64015.1"/>
    <property type="molecule type" value="Genomic_DNA"/>
</dbReference>
<proteinExistence type="predicted"/>
<keyword evidence="4" id="KW-0804">Transcription</keyword>
<dbReference type="Pfam" id="PF04082">
    <property type="entry name" value="Fungal_trans"/>
    <property type="match status" value="1"/>
</dbReference>